<dbReference type="AlphaFoldDB" id="A0A085VFW9"/>
<dbReference type="PATRIC" id="fig|317.175.peg.3409"/>
<name>A0A085VFW9_PSESX</name>
<accession>A0A085VFW9</accession>
<protein>
    <recommendedName>
        <fullName evidence="3">Pilus assembly protein PilZ</fullName>
    </recommendedName>
</protein>
<dbReference type="Gene3D" id="2.30.30.830">
    <property type="match status" value="1"/>
</dbReference>
<organism evidence="1 2">
    <name type="scientific">Pseudomonas syringae</name>
    <dbReference type="NCBI Taxonomy" id="317"/>
    <lineage>
        <taxon>Bacteria</taxon>
        <taxon>Pseudomonadati</taxon>
        <taxon>Pseudomonadota</taxon>
        <taxon>Gammaproteobacteria</taxon>
        <taxon>Pseudomonadales</taxon>
        <taxon>Pseudomonadaceae</taxon>
        <taxon>Pseudomonas</taxon>
    </lineage>
</organism>
<comment type="caution">
    <text evidence="1">The sequence shown here is derived from an EMBL/GenBank/DDBJ whole genome shotgun (WGS) entry which is preliminary data.</text>
</comment>
<sequence length="139" mass="15218">MEGASHVALVILFAWLAAQCVLQVWHGLAQPVPANAASAPVAQLLSRHWKAGPVLSNELPMTTLDIKYLGGFKATPLSASVVVLRYEQRQRSLSRGQKLVPGIVLHDIDELGLVLDNHGKLERLAWPPQRPNFGFKQQG</sequence>
<dbReference type="Proteomes" id="UP000028631">
    <property type="component" value="Unassembled WGS sequence"/>
</dbReference>
<evidence type="ECO:0008006" key="3">
    <source>
        <dbReference type="Google" id="ProtNLM"/>
    </source>
</evidence>
<evidence type="ECO:0000313" key="2">
    <source>
        <dbReference type="Proteomes" id="UP000028631"/>
    </source>
</evidence>
<reference evidence="1 2" key="1">
    <citation type="submission" date="2014-07" db="EMBL/GenBank/DDBJ databases">
        <title>Draft Genome Sequences of Environmental Pseudomonas syringae strains.</title>
        <authorList>
            <person name="Baltrus D.A."/>
            <person name="Berge O."/>
            <person name="Morris C."/>
        </authorList>
    </citation>
    <scope>NUCLEOTIDE SEQUENCE [LARGE SCALE GENOMIC DNA]</scope>
    <source>
        <strain evidence="1 2">GAW0119</strain>
    </source>
</reference>
<proteinExistence type="predicted"/>
<evidence type="ECO:0000313" key="1">
    <source>
        <dbReference type="EMBL" id="KFE54332.1"/>
    </source>
</evidence>
<gene>
    <name evidence="1" type="ORF">IV01_16375</name>
</gene>
<keyword evidence="2" id="KW-1185">Reference proteome</keyword>
<dbReference type="EMBL" id="JPQU01000045">
    <property type="protein sequence ID" value="KFE54332.1"/>
    <property type="molecule type" value="Genomic_DNA"/>
</dbReference>